<proteinExistence type="predicted"/>
<dbReference type="STRING" id="1117702.AQZ52_08775"/>
<dbReference type="InterPro" id="IPR010251">
    <property type="entry name" value="Mg_prot_MeTrfase"/>
</dbReference>
<name>A0A117UW21_9SPHN</name>
<dbReference type="PROSITE" id="PS51556">
    <property type="entry name" value="SAM_MT_MG_PIX"/>
    <property type="match status" value="1"/>
</dbReference>
<dbReference type="InterPro" id="IPR029063">
    <property type="entry name" value="SAM-dependent_MTases_sf"/>
</dbReference>
<dbReference type="AlphaFoldDB" id="A0A117UW21"/>
<dbReference type="OrthoDB" id="9765084at2"/>
<evidence type="ECO:0000256" key="4">
    <source>
        <dbReference type="NCBIfam" id="TIGR02021"/>
    </source>
</evidence>
<dbReference type="Pfam" id="PF05175">
    <property type="entry name" value="MTS"/>
    <property type="match status" value="1"/>
</dbReference>
<dbReference type="EMBL" id="LLZS01000006">
    <property type="protein sequence ID" value="KUR71878.1"/>
    <property type="molecule type" value="Genomic_DNA"/>
</dbReference>
<dbReference type="GO" id="GO:0032259">
    <property type="term" value="P:methylation"/>
    <property type="evidence" value="ECO:0007669"/>
    <property type="project" value="UniProtKB-KW"/>
</dbReference>
<dbReference type="GO" id="GO:0046406">
    <property type="term" value="F:magnesium protoporphyrin IX methyltransferase activity"/>
    <property type="evidence" value="ECO:0007669"/>
    <property type="project" value="UniProtKB-UniRule"/>
</dbReference>
<evidence type="ECO:0000313" key="7">
    <source>
        <dbReference type="EMBL" id="KUR71878.1"/>
    </source>
</evidence>
<keyword evidence="8" id="KW-1185">Reference proteome</keyword>
<evidence type="ECO:0000256" key="1">
    <source>
        <dbReference type="ARBA" id="ARBA00022603"/>
    </source>
</evidence>
<evidence type="ECO:0000256" key="3">
    <source>
        <dbReference type="ARBA" id="ARBA00022691"/>
    </source>
</evidence>
<gene>
    <name evidence="7" type="ORF">AQZ52_08775</name>
</gene>
<dbReference type="InterPro" id="IPR010940">
    <property type="entry name" value="Mg_prot_MeTrfase_C"/>
</dbReference>
<keyword evidence="1 7" id="KW-0489">Methyltransferase</keyword>
<protein>
    <recommendedName>
        <fullName evidence="4">Magnesium protoporphyrin IX methyltransferase</fullName>
        <ecNumber evidence="4">2.1.1.11</ecNumber>
    </recommendedName>
</protein>
<sequence length="245" mass="26794">MATRASSGFDSQVSRHGSRFEAQRDKLTTYFDSTARKAWIDLTSDTKVSGIRATVRAGRDAMRDVLLGWLPRDLRRCRVLDAGCGTGALSVLAARRGAEVVGVDVAGGLVAIAHERCPSFLGHGRIHWRVGDMLDPAHGRFDHVVAMDSLIHYRPEDIVATLVSLAERCDGSIVFTHAPSTPMLRAMHTMGLLFPRSDRAPAIVPVRDADLVAMIEKALPGWHIGRSQRIGTGFYISNALELVRD</sequence>
<dbReference type="NCBIfam" id="TIGR02021">
    <property type="entry name" value="BchM-ChlM"/>
    <property type="match status" value="1"/>
</dbReference>
<keyword evidence="2 7" id="KW-0808">Transferase</keyword>
<organism evidence="7 8">
    <name type="scientific">Novosphingobium fuchskuhlense</name>
    <dbReference type="NCBI Taxonomy" id="1117702"/>
    <lineage>
        <taxon>Bacteria</taxon>
        <taxon>Pseudomonadati</taxon>
        <taxon>Pseudomonadota</taxon>
        <taxon>Alphaproteobacteria</taxon>
        <taxon>Sphingomonadales</taxon>
        <taxon>Sphingomonadaceae</taxon>
        <taxon>Novosphingobium</taxon>
    </lineage>
</organism>
<dbReference type="PANTHER" id="PTHR43464">
    <property type="entry name" value="METHYLTRANSFERASE"/>
    <property type="match status" value="1"/>
</dbReference>
<dbReference type="CDD" id="cd02440">
    <property type="entry name" value="AdoMet_MTases"/>
    <property type="match status" value="1"/>
</dbReference>
<keyword evidence="3" id="KW-0949">S-adenosyl-L-methionine</keyword>
<evidence type="ECO:0000256" key="2">
    <source>
        <dbReference type="ARBA" id="ARBA00022679"/>
    </source>
</evidence>
<dbReference type="Proteomes" id="UP000058012">
    <property type="component" value="Unassembled WGS sequence"/>
</dbReference>
<evidence type="ECO:0000313" key="8">
    <source>
        <dbReference type="Proteomes" id="UP000058012"/>
    </source>
</evidence>
<dbReference type="SUPFAM" id="SSF53335">
    <property type="entry name" value="S-adenosyl-L-methionine-dependent methyltransferases"/>
    <property type="match status" value="1"/>
</dbReference>
<dbReference type="GO" id="GO:0015995">
    <property type="term" value="P:chlorophyll biosynthetic process"/>
    <property type="evidence" value="ECO:0007669"/>
    <property type="project" value="UniProtKB-UniRule"/>
</dbReference>
<evidence type="ECO:0000259" key="6">
    <source>
        <dbReference type="Pfam" id="PF07109"/>
    </source>
</evidence>
<dbReference type="Gene3D" id="3.40.50.150">
    <property type="entry name" value="Vaccinia Virus protein VP39"/>
    <property type="match status" value="1"/>
</dbReference>
<dbReference type="PANTHER" id="PTHR43464:SF19">
    <property type="entry name" value="UBIQUINONE BIOSYNTHESIS O-METHYLTRANSFERASE, MITOCHONDRIAL"/>
    <property type="match status" value="1"/>
</dbReference>
<evidence type="ECO:0000259" key="5">
    <source>
        <dbReference type="Pfam" id="PF05175"/>
    </source>
</evidence>
<dbReference type="RefSeq" id="WP_067908585.1">
    <property type="nucleotide sequence ID" value="NZ_KQ954244.1"/>
</dbReference>
<reference evidence="7 8" key="1">
    <citation type="submission" date="2015-10" db="EMBL/GenBank/DDBJ databases">
        <title>Draft genome sequence of Novosphingobium fuchskuhlense DSM 25065 isolated from a surface water sample of the southwest basin of Lake Grosse Fuchskuhle.</title>
        <authorList>
            <person name="Ruckert C."/>
            <person name="Winkler A."/>
            <person name="Glaeser J."/>
            <person name="Grossart H.-P."/>
            <person name="Kalinowski J."/>
            <person name="Glaeser S."/>
        </authorList>
    </citation>
    <scope>NUCLEOTIDE SEQUENCE [LARGE SCALE GENOMIC DNA]</scope>
    <source>
        <strain evidence="7 8">FNE08-7</strain>
    </source>
</reference>
<accession>A0A117UW21</accession>
<dbReference type="EC" id="2.1.1.11" evidence="4"/>
<dbReference type="InterPro" id="IPR007848">
    <property type="entry name" value="Small_mtfrase_dom"/>
</dbReference>
<comment type="caution">
    <text evidence="7">The sequence shown here is derived from an EMBL/GenBank/DDBJ whole genome shotgun (WGS) entry which is preliminary data.</text>
</comment>
<feature type="domain" description="Methyltransferase small" evidence="5">
    <location>
        <begin position="61"/>
        <end position="145"/>
    </location>
</feature>
<feature type="domain" description="Magnesium-protoporphyrin IX methyltransferase C-terminal" evidence="6">
    <location>
        <begin position="146"/>
        <end position="244"/>
    </location>
</feature>
<dbReference type="Pfam" id="PF07109">
    <property type="entry name" value="Mg-por_mtran_C"/>
    <property type="match status" value="1"/>
</dbReference>